<evidence type="ECO:0000256" key="1">
    <source>
        <dbReference type="ARBA" id="ARBA00022737"/>
    </source>
</evidence>
<organism evidence="3 4">
    <name type="scientific">Nocardioides luti</name>
    <dbReference type="NCBI Taxonomy" id="2761101"/>
    <lineage>
        <taxon>Bacteria</taxon>
        <taxon>Bacillati</taxon>
        <taxon>Actinomycetota</taxon>
        <taxon>Actinomycetes</taxon>
        <taxon>Propionibacteriales</taxon>
        <taxon>Nocardioidaceae</taxon>
        <taxon>Nocardioides</taxon>
    </lineage>
</organism>
<dbReference type="InterPro" id="IPR056884">
    <property type="entry name" value="NPHP3-like_N"/>
</dbReference>
<dbReference type="InterPro" id="IPR027417">
    <property type="entry name" value="P-loop_NTPase"/>
</dbReference>
<feature type="domain" description="Nephrocystin 3-like N-terminal" evidence="2">
    <location>
        <begin position="296"/>
        <end position="439"/>
    </location>
</feature>
<comment type="caution">
    <text evidence="3">The sequence shown here is derived from an EMBL/GenBank/DDBJ whole genome shotgun (WGS) entry which is preliminary data.</text>
</comment>
<evidence type="ECO:0000313" key="4">
    <source>
        <dbReference type="Proteomes" id="UP000523955"/>
    </source>
</evidence>
<keyword evidence="1" id="KW-0677">Repeat</keyword>
<dbReference type="Pfam" id="PF24883">
    <property type="entry name" value="NPHP3_N"/>
    <property type="match status" value="1"/>
</dbReference>
<dbReference type="EMBL" id="JACKXE010000002">
    <property type="protein sequence ID" value="MBB6629671.1"/>
    <property type="molecule type" value="Genomic_DNA"/>
</dbReference>
<reference evidence="3 4" key="1">
    <citation type="submission" date="2020-08" db="EMBL/GenBank/DDBJ databases">
        <authorList>
            <person name="Seo M.-J."/>
        </authorList>
    </citation>
    <scope>NUCLEOTIDE SEQUENCE [LARGE SCALE GENOMIC DNA]</scope>
    <source>
        <strain evidence="3 4">KIGAM211</strain>
    </source>
</reference>
<gene>
    <name evidence="3" type="ORF">H5V45_20300</name>
</gene>
<dbReference type="Proteomes" id="UP000523955">
    <property type="component" value="Unassembled WGS sequence"/>
</dbReference>
<dbReference type="AlphaFoldDB" id="A0A7X0RJV9"/>
<evidence type="ECO:0000313" key="3">
    <source>
        <dbReference type="EMBL" id="MBB6629671.1"/>
    </source>
</evidence>
<sequence length="951" mass="105578">MKHQLQLLCPGAFQSMAAALAIAEFGPGVQVMGAGKDGGRDLYFEGNLKFASALEPSEDTFSGYTVFQVKHHDKISDSETTNASWLWGEVKKELDAWAEWDRKDPRDPLPDQLVFITNVALTPVQNTGGHDAIRKNIKAYRDRLNDPSRDIDDQDAILDRVQRRKRIAHIKTIRFWDGNQLDALLSTHEGVRRRFDAFLTASDVFTFISELTGNIALKDSEPVLLDQARTELLSDGLVYFDDAGDRENRGIPVHEVAIDLPVTFPGGGHRSTVLRHVFERGDNLLARDITAVDGPRHIVLTGQPGNGKTTISKLIVQAYRVAALKGSTALAANHDTVITGTVDVLRRLGHQLPRHRRWPLRIDLADYAEERGHKLDQSLMRYVAEHISKKSNHGTVTPATLTSWLRAWPWLVVFDGLDEVTEPETRRTAIERVVEFVNNAEGDRCDLLAVITTRPVGYTENIDPTSFETIGLDDLTPAEAVAFGTKAAQVRLSGDDERIGKVVTALRNAAQDENLVKLLRTPLQVLILSIIVDGAGTIAPDRYSLFWSYYDTVVRRERNKPTMVRTLLTKYEPFIHQLHERAGFVLQQRSETADHSTAVLTEPELRDIVWHILNDAEFKPDGHHSDVLDSIIRSATQRLVLIAPRNDGFGFDVRSLQELMAARRISDAPLETLINRLRLLAPSPHWRNTWLFATGKMFAEPRAHEHQAVVELIETVDQEAPERFGSHLPIGPEVALDVLDDGMARAWPNWSRRILAHGLHVLDAPSTFNLDRSLRILLRYADSGAEQRDAVARMMRDDLTATANRLTVASAAEMVSAIEHDLQVNERTLGLGLVLNQLASTPPPPPPPPPPPCPPGVDWTAFDDELDTSPHPAALDPVIRGAAAAMKAIKDEVFVEEHEADLIACLNIPEAAAVLSAAVAHVLPGDVSLFLQLRSVLSQRFRAPLADCILA</sequence>
<name>A0A7X0RJV9_9ACTN</name>
<protein>
    <recommendedName>
        <fullName evidence="2">Nephrocystin 3-like N-terminal domain-containing protein</fullName>
    </recommendedName>
</protein>
<evidence type="ECO:0000259" key="2">
    <source>
        <dbReference type="Pfam" id="PF24883"/>
    </source>
</evidence>
<dbReference type="SUPFAM" id="SSF52540">
    <property type="entry name" value="P-loop containing nucleoside triphosphate hydrolases"/>
    <property type="match status" value="1"/>
</dbReference>
<accession>A0A7X0RJV9</accession>
<dbReference type="Gene3D" id="3.40.50.300">
    <property type="entry name" value="P-loop containing nucleotide triphosphate hydrolases"/>
    <property type="match status" value="1"/>
</dbReference>
<keyword evidence="4" id="KW-1185">Reference proteome</keyword>
<dbReference type="RefSeq" id="WP_185254952.1">
    <property type="nucleotide sequence ID" value="NZ_JACKXE010000002.1"/>
</dbReference>
<proteinExistence type="predicted"/>